<dbReference type="PANTHER" id="PTHR43431:SF7">
    <property type="entry name" value="OXIDOREDUCTASE, SHORT CHAIN DEHYDROGENASE_REDUCTASE FAMILY (AFU_ORTHOLOGUE AFUA_5G14000)"/>
    <property type="match status" value="1"/>
</dbReference>
<evidence type="ECO:0000313" key="2">
    <source>
        <dbReference type="Proteomes" id="UP000245992"/>
    </source>
</evidence>
<dbReference type="EMBL" id="AZSP01000148">
    <property type="protein sequence ID" value="PVE11196.1"/>
    <property type="molecule type" value="Genomic_DNA"/>
</dbReference>
<dbReference type="SUPFAM" id="SSF51735">
    <property type="entry name" value="NAD(P)-binding Rossmann-fold domains"/>
    <property type="match status" value="1"/>
</dbReference>
<keyword evidence="2" id="KW-1185">Reference proteome</keyword>
<dbReference type="AlphaFoldDB" id="A0A2T7T7Z2"/>
<reference evidence="1 2" key="1">
    <citation type="submission" date="2013-12" db="EMBL/GenBank/DDBJ databases">
        <title>Annotated genome of Streptomyces scopuliridis.</title>
        <authorList>
            <person name="Olson J.B."/>
        </authorList>
    </citation>
    <scope>NUCLEOTIDE SEQUENCE [LARGE SCALE GENOMIC DNA]</scope>
    <source>
        <strain evidence="1 2">RB72</strain>
    </source>
</reference>
<dbReference type="Proteomes" id="UP000245992">
    <property type="component" value="Unassembled WGS sequence"/>
</dbReference>
<dbReference type="RefSeq" id="WP_030349435.1">
    <property type="nucleotide sequence ID" value="NZ_AZSP01000148.1"/>
</dbReference>
<gene>
    <name evidence="1" type="ORF">Y717_16315</name>
</gene>
<sequence length="221" mass="23078">MTTFALIGAGPGLGAAVARRFGRHGFDIALISRSQQHLDALAAQLGEDGITARGFAADVLAPDALNAALDAATSTLGPIEVVQYSPVPHKDFMKPVLDTSAADLQGPLAFSVGGPVTAVRNVLPGMRELGRGTLLFVNGGSAVQPHTQRAGTSIAFAAESAYARLLHDQLAPDNIHVAQLIIPGAITPGDARKDPDTLAGLLWDIHRERTGFRHFAEPLDA</sequence>
<evidence type="ECO:0000313" key="1">
    <source>
        <dbReference type="EMBL" id="PVE11196.1"/>
    </source>
</evidence>
<organism evidence="1 2">
    <name type="scientific">Streptomyces scopuliridis RB72</name>
    <dbReference type="NCBI Taxonomy" id="1440053"/>
    <lineage>
        <taxon>Bacteria</taxon>
        <taxon>Bacillati</taxon>
        <taxon>Actinomycetota</taxon>
        <taxon>Actinomycetes</taxon>
        <taxon>Kitasatosporales</taxon>
        <taxon>Streptomycetaceae</taxon>
        <taxon>Streptomyces</taxon>
    </lineage>
</organism>
<comment type="caution">
    <text evidence="1">The sequence shown here is derived from an EMBL/GenBank/DDBJ whole genome shotgun (WGS) entry which is preliminary data.</text>
</comment>
<dbReference type="InterPro" id="IPR036291">
    <property type="entry name" value="NAD(P)-bd_dom_sf"/>
</dbReference>
<protein>
    <submittedName>
        <fullName evidence="1">Dehydrogenase</fullName>
    </submittedName>
</protein>
<dbReference type="OrthoDB" id="9799818at2"/>
<dbReference type="Gene3D" id="3.40.50.720">
    <property type="entry name" value="NAD(P)-binding Rossmann-like Domain"/>
    <property type="match status" value="1"/>
</dbReference>
<proteinExistence type="predicted"/>
<dbReference type="InterPro" id="IPR002347">
    <property type="entry name" value="SDR_fam"/>
</dbReference>
<accession>A0A2T7T7Z2</accession>
<name>A0A2T7T7Z2_9ACTN</name>
<dbReference type="Pfam" id="PF00106">
    <property type="entry name" value="adh_short"/>
    <property type="match status" value="1"/>
</dbReference>
<dbReference type="STRING" id="1440053.GCA_000718095_00213"/>
<dbReference type="PANTHER" id="PTHR43431">
    <property type="entry name" value="OXIDOREDUCTASE, SHORT CHAIN DEHYDROGENASE/REDUCTASE FAMILY (AFU_ORTHOLOGUE AFUA_5G14000)"/>
    <property type="match status" value="1"/>
</dbReference>